<name>A0ACC7P031_9BACL</name>
<keyword evidence="2" id="KW-1185">Reference proteome</keyword>
<gene>
    <name evidence="1" type="ORF">ACI1P1_15980</name>
</gene>
<sequence>MEDKKLHITAAELSVMKVLWQNRRCTAAVIVEQLEKRRPWHFRTIKTLLRNLVAKGLAGYEVDGKDSRVYHYSPLISEEVYLTQEREHFLEEYYDGNFGAMLSGFLKDRNGSEEELEALRRLLDEAAERGHRP</sequence>
<reference evidence="1" key="1">
    <citation type="submission" date="2024-12" db="EMBL/GenBank/DDBJ databases">
        <authorList>
            <person name="Wu N."/>
        </authorList>
    </citation>
    <scope>NUCLEOTIDE SEQUENCE</scope>
    <source>
        <strain evidence="1">P15</strain>
    </source>
</reference>
<evidence type="ECO:0000313" key="2">
    <source>
        <dbReference type="Proteomes" id="UP001631969"/>
    </source>
</evidence>
<dbReference type="EMBL" id="JBJURJ010000010">
    <property type="protein sequence ID" value="MFM9329795.1"/>
    <property type="molecule type" value="Genomic_DNA"/>
</dbReference>
<dbReference type="Proteomes" id="UP001631969">
    <property type="component" value="Unassembled WGS sequence"/>
</dbReference>
<accession>A0ACC7P031</accession>
<evidence type="ECO:0000313" key="1">
    <source>
        <dbReference type="EMBL" id="MFM9329795.1"/>
    </source>
</evidence>
<organism evidence="1 2">
    <name type="scientific">Paenibacillus mesotrionivorans</name>
    <dbReference type="NCBI Taxonomy" id="3160968"/>
    <lineage>
        <taxon>Bacteria</taxon>
        <taxon>Bacillati</taxon>
        <taxon>Bacillota</taxon>
        <taxon>Bacilli</taxon>
        <taxon>Bacillales</taxon>
        <taxon>Paenibacillaceae</taxon>
        <taxon>Paenibacillus</taxon>
    </lineage>
</organism>
<comment type="caution">
    <text evidence="1">The sequence shown here is derived from an EMBL/GenBank/DDBJ whole genome shotgun (WGS) entry which is preliminary data.</text>
</comment>
<proteinExistence type="predicted"/>
<protein>
    <submittedName>
        <fullName evidence="1">BlaI/MecI/CopY family transcriptional regulator</fullName>
    </submittedName>
</protein>